<evidence type="ECO:0000313" key="7">
    <source>
        <dbReference type="Proteomes" id="UP000728185"/>
    </source>
</evidence>
<comment type="subcellular location">
    <subcellularLocation>
        <location evidence="1">Cytoplasm</location>
        <location evidence="1">Cytoskeleton</location>
    </subcellularLocation>
</comment>
<evidence type="ECO:0000256" key="2">
    <source>
        <dbReference type="ARBA" id="ARBA00009511"/>
    </source>
</evidence>
<dbReference type="FunFam" id="1.20.5.520:FF:000001">
    <property type="entry name" value="Thymosin beta"/>
    <property type="match status" value="1"/>
</dbReference>
<dbReference type="GO" id="GO:0003785">
    <property type="term" value="F:actin monomer binding"/>
    <property type="evidence" value="ECO:0007669"/>
    <property type="project" value="InterPro"/>
</dbReference>
<comment type="similarity">
    <text evidence="2">Belongs to the thymosin beta family.</text>
</comment>
<dbReference type="SMART" id="SM00152">
    <property type="entry name" value="THY"/>
    <property type="match status" value="2"/>
</dbReference>
<dbReference type="PANTHER" id="PTHR20940">
    <property type="entry name" value="TETRA THYMOSIN"/>
    <property type="match status" value="1"/>
</dbReference>
<comment type="caution">
    <text evidence="6">The sequence shown here is derived from an EMBL/GenBank/DDBJ whole genome shotgun (WGS) entry which is preliminary data.</text>
</comment>
<dbReference type="InterPro" id="IPR038386">
    <property type="entry name" value="Beta-thymosin_sf"/>
</dbReference>
<sequence length="82" mass="9156">MSGEPDAQAVLKDISQFDQTNLQHVETKEKNVLPTKDAIEKEKTEKQLMDEITKGTHLKPTTPVEKNKLPTKADIEAEKGAK</sequence>
<proteinExistence type="inferred from homology"/>
<dbReference type="Pfam" id="PF01290">
    <property type="entry name" value="Thymosin"/>
    <property type="match status" value="1"/>
</dbReference>
<protein>
    <submittedName>
        <fullName evidence="6">Putative beta thymosin</fullName>
    </submittedName>
</protein>
<dbReference type="EMBL" id="LUCM01005575">
    <property type="protein sequence ID" value="KAA0192608.1"/>
    <property type="molecule type" value="Genomic_DNA"/>
</dbReference>
<gene>
    <name evidence="6" type="ORF">FBUS_00634</name>
</gene>
<keyword evidence="7" id="KW-1185">Reference proteome</keyword>
<accession>A0A8E0VJW4</accession>
<evidence type="ECO:0000313" key="6">
    <source>
        <dbReference type="EMBL" id="KAA0192608.1"/>
    </source>
</evidence>
<evidence type="ECO:0000256" key="4">
    <source>
        <dbReference type="ARBA" id="ARBA00023212"/>
    </source>
</evidence>
<keyword evidence="4" id="KW-0206">Cytoskeleton</keyword>
<name>A0A8E0VJW4_9TREM</name>
<feature type="compositionally biased region" description="Basic and acidic residues" evidence="5">
    <location>
        <begin position="65"/>
        <end position="82"/>
    </location>
</feature>
<dbReference type="GO" id="GO:0005829">
    <property type="term" value="C:cytosol"/>
    <property type="evidence" value="ECO:0007669"/>
    <property type="project" value="TreeGrafter"/>
</dbReference>
<evidence type="ECO:0000256" key="3">
    <source>
        <dbReference type="ARBA" id="ARBA00022490"/>
    </source>
</evidence>
<dbReference type="PANTHER" id="PTHR20940:SF1">
    <property type="entry name" value="CIBOULOT, ISOFORM A"/>
    <property type="match status" value="1"/>
</dbReference>
<dbReference type="Gene3D" id="1.20.5.520">
    <property type="entry name" value="Single helix bin"/>
    <property type="match status" value="2"/>
</dbReference>
<keyword evidence="3" id="KW-0963">Cytoplasm</keyword>
<dbReference type="AlphaFoldDB" id="A0A8E0VJW4"/>
<dbReference type="OrthoDB" id="2151618at2759"/>
<organism evidence="6 7">
    <name type="scientific">Fasciolopsis buskii</name>
    <dbReference type="NCBI Taxonomy" id="27845"/>
    <lineage>
        <taxon>Eukaryota</taxon>
        <taxon>Metazoa</taxon>
        <taxon>Spiralia</taxon>
        <taxon>Lophotrochozoa</taxon>
        <taxon>Platyhelminthes</taxon>
        <taxon>Trematoda</taxon>
        <taxon>Digenea</taxon>
        <taxon>Plagiorchiida</taxon>
        <taxon>Echinostomata</taxon>
        <taxon>Echinostomatoidea</taxon>
        <taxon>Fasciolidae</taxon>
        <taxon>Fasciolopsis</taxon>
    </lineage>
</organism>
<reference evidence="6" key="1">
    <citation type="submission" date="2019-05" db="EMBL/GenBank/DDBJ databases">
        <title>Annotation for the trematode Fasciolopsis buski.</title>
        <authorList>
            <person name="Choi Y.-J."/>
        </authorList>
    </citation>
    <scope>NUCLEOTIDE SEQUENCE</scope>
    <source>
        <strain evidence="6">HT</strain>
        <tissue evidence="6">Whole worm</tissue>
    </source>
</reference>
<evidence type="ECO:0000256" key="1">
    <source>
        <dbReference type="ARBA" id="ARBA00004245"/>
    </source>
</evidence>
<evidence type="ECO:0000256" key="5">
    <source>
        <dbReference type="SAM" id="MobiDB-lite"/>
    </source>
</evidence>
<feature type="region of interest" description="Disordered" evidence="5">
    <location>
        <begin position="50"/>
        <end position="82"/>
    </location>
</feature>
<dbReference type="GO" id="GO:0007015">
    <property type="term" value="P:actin filament organization"/>
    <property type="evidence" value="ECO:0007669"/>
    <property type="project" value="InterPro"/>
</dbReference>
<dbReference type="Proteomes" id="UP000728185">
    <property type="component" value="Unassembled WGS sequence"/>
</dbReference>
<dbReference type="GO" id="GO:0005856">
    <property type="term" value="C:cytoskeleton"/>
    <property type="evidence" value="ECO:0007669"/>
    <property type="project" value="UniProtKB-SubCell"/>
</dbReference>
<dbReference type="InterPro" id="IPR001152">
    <property type="entry name" value="Beta-thymosin"/>
</dbReference>